<dbReference type="AlphaFoldDB" id="A0ABD5ANZ6"/>
<organism evidence="1 2">
    <name type="scientific">Acinetobacter calcoaceticus</name>
    <dbReference type="NCBI Taxonomy" id="471"/>
    <lineage>
        <taxon>Bacteria</taxon>
        <taxon>Pseudomonadati</taxon>
        <taxon>Pseudomonadota</taxon>
        <taxon>Gammaproteobacteria</taxon>
        <taxon>Moraxellales</taxon>
        <taxon>Moraxellaceae</taxon>
        <taxon>Acinetobacter</taxon>
        <taxon>Acinetobacter calcoaceticus/baumannii complex</taxon>
    </lineage>
</organism>
<accession>A0ABD5ANZ6</accession>
<dbReference type="Proteomes" id="UP001240164">
    <property type="component" value="Unassembled WGS sequence"/>
</dbReference>
<name>A0ABD5ANZ6_ACICA</name>
<dbReference type="EMBL" id="JAUSQP010000004">
    <property type="protein sequence ID" value="MDP9804207.1"/>
    <property type="molecule type" value="Genomic_DNA"/>
</dbReference>
<proteinExistence type="predicted"/>
<protein>
    <submittedName>
        <fullName evidence="1">Uncharacterized protein</fullName>
    </submittedName>
</protein>
<sequence length="51" mass="5956">MEMPTWSFLVIAIILAVVIGRAGTLLREHLNKVNFNKVKRQRMQGRRSVNY</sequence>
<evidence type="ECO:0000313" key="1">
    <source>
        <dbReference type="EMBL" id="MDP9804207.1"/>
    </source>
</evidence>
<comment type="caution">
    <text evidence="1">The sequence shown here is derived from an EMBL/GenBank/DDBJ whole genome shotgun (WGS) entry which is preliminary data.</text>
</comment>
<gene>
    <name evidence="1" type="ORF">J2771_002484</name>
</gene>
<evidence type="ECO:0000313" key="2">
    <source>
        <dbReference type="Proteomes" id="UP001240164"/>
    </source>
</evidence>
<reference evidence="1 2" key="1">
    <citation type="submission" date="2023-07" db="EMBL/GenBank/DDBJ databases">
        <title>Sorghum-associated microbial communities from plants grown in Nebraska, USA.</title>
        <authorList>
            <person name="Schachtman D."/>
        </authorList>
    </citation>
    <scope>NUCLEOTIDE SEQUENCE [LARGE SCALE GENOMIC DNA]</scope>
    <source>
        <strain evidence="1 2">CC146</strain>
    </source>
</reference>